<comment type="caution">
    <text evidence="2">The sequence shown here is derived from an EMBL/GenBank/DDBJ whole genome shotgun (WGS) entry which is preliminary data.</text>
</comment>
<dbReference type="PANTHER" id="PTHR32370">
    <property type="entry name" value="OS12G0117600 PROTEIN"/>
    <property type="match status" value="1"/>
</dbReference>
<dbReference type="AlphaFoldDB" id="A0A2G3AJA2"/>
<gene>
    <name evidence="2" type="ORF">T459_02162</name>
</gene>
<dbReference type="EMBL" id="AYRZ02000001">
    <property type="protein sequence ID" value="PHT94280.1"/>
    <property type="molecule type" value="Genomic_DNA"/>
</dbReference>
<proteinExistence type="predicted"/>
<sequence length="88" mass="9964">MRDTIASFIPNFFPLVSRSGTIRKLLLEAKDTKLSRIYLTGLPGRSNAFELAAKFCYGVNIEITISNLALLKCVARFMEMTEDIFKKN</sequence>
<dbReference type="STRING" id="4072.A0A2G3AJA2"/>
<evidence type="ECO:0000313" key="3">
    <source>
        <dbReference type="Proteomes" id="UP000222542"/>
    </source>
</evidence>
<dbReference type="InterPro" id="IPR011333">
    <property type="entry name" value="SKP1/BTB/POZ_sf"/>
</dbReference>
<reference evidence="2 3" key="1">
    <citation type="journal article" date="2014" name="Nat. Genet.">
        <title>Genome sequence of the hot pepper provides insights into the evolution of pungency in Capsicum species.</title>
        <authorList>
            <person name="Kim S."/>
            <person name="Park M."/>
            <person name="Yeom S.I."/>
            <person name="Kim Y.M."/>
            <person name="Lee J.M."/>
            <person name="Lee H.A."/>
            <person name="Seo E."/>
            <person name="Choi J."/>
            <person name="Cheong K."/>
            <person name="Kim K.T."/>
            <person name="Jung K."/>
            <person name="Lee G.W."/>
            <person name="Oh S.K."/>
            <person name="Bae C."/>
            <person name="Kim S.B."/>
            <person name="Lee H.Y."/>
            <person name="Kim S.Y."/>
            <person name="Kim M.S."/>
            <person name="Kang B.C."/>
            <person name="Jo Y.D."/>
            <person name="Yang H.B."/>
            <person name="Jeong H.J."/>
            <person name="Kang W.H."/>
            <person name="Kwon J.K."/>
            <person name="Shin C."/>
            <person name="Lim J.Y."/>
            <person name="Park J.H."/>
            <person name="Huh J.H."/>
            <person name="Kim J.S."/>
            <person name="Kim B.D."/>
            <person name="Cohen O."/>
            <person name="Paran I."/>
            <person name="Suh M.C."/>
            <person name="Lee S.B."/>
            <person name="Kim Y.K."/>
            <person name="Shin Y."/>
            <person name="Noh S.J."/>
            <person name="Park J."/>
            <person name="Seo Y.S."/>
            <person name="Kwon S.Y."/>
            <person name="Kim H.A."/>
            <person name="Park J.M."/>
            <person name="Kim H.J."/>
            <person name="Choi S.B."/>
            <person name="Bosland P.W."/>
            <person name="Reeves G."/>
            <person name="Jo S.H."/>
            <person name="Lee B.W."/>
            <person name="Cho H.T."/>
            <person name="Choi H.S."/>
            <person name="Lee M.S."/>
            <person name="Yu Y."/>
            <person name="Do Choi Y."/>
            <person name="Park B.S."/>
            <person name="van Deynze A."/>
            <person name="Ashrafi H."/>
            <person name="Hill T."/>
            <person name="Kim W.T."/>
            <person name="Pai H.S."/>
            <person name="Ahn H.K."/>
            <person name="Yeam I."/>
            <person name="Giovannoni J.J."/>
            <person name="Rose J.K."/>
            <person name="Sorensen I."/>
            <person name="Lee S.J."/>
            <person name="Kim R.W."/>
            <person name="Choi I.Y."/>
            <person name="Choi B.S."/>
            <person name="Lim J.S."/>
            <person name="Lee Y.H."/>
            <person name="Choi D."/>
        </authorList>
    </citation>
    <scope>NUCLEOTIDE SEQUENCE [LARGE SCALE GENOMIC DNA]</scope>
    <source>
        <strain evidence="3">cv. CM334</strain>
    </source>
</reference>
<name>A0A2G3AJA2_CAPAN</name>
<dbReference type="InterPro" id="IPR043454">
    <property type="entry name" value="NPH3/RPT2-like"/>
</dbReference>
<protein>
    <submittedName>
        <fullName evidence="2">Uncharacterized protein</fullName>
    </submittedName>
</protein>
<dbReference type="Proteomes" id="UP000222542">
    <property type="component" value="Unassembled WGS sequence"/>
</dbReference>
<comment type="pathway">
    <text evidence="1">Protein modification; protein ubiquitination.</text>
</comment>
<reference evidence="2 3" key="2">
    <citation type="journal article" date="2017" name="Genome Biol.">
        <title>New reference genome sequences of hot pepper reveal the massive evolution of plant disease-resistance genes by retroduplication.</title>
        <authorList>
            <person name="Kim S."/>
            <person name="Park J."/>
            <person name="Yeom S.I."/>
            <person name="Kim Y.M."/>
            <person name="Seo E."/>
            <person name="Kim K.T."/>
            <person name="Kim M.S."/>
            <person name="Lee J.M."/>
            <person name="Cheong K."/>
            <person name="Shin H.S."/>
            <person name="Kim S.B."/>
            <person name="Han K."/>
            <person name="Lee J."/>
            <person name="Park M."/>
            <person name="Lee H.A."/>
            <person name="Lee H.Y."/>
            <person name="Lee Y."/>
            <person name="Oh S."/>
            <person name="Lee J.H."/>
            <person name="Choi E."/>
            <person name="Choi E."/>
            <person name="Lee S.E."/>
            <person name="Jeon J."/>
            <person name="Kim H."/>
            <person name="Choi G."/>
            <person name="Song H."/>
            <person name="Lee J."/>
            <person name="Lee S.C."/>
            <person name="Kwon J.K."/>
            <person name="Lee H.Y."/>
            <person name="Koo N."/>
            <person name="Hong Y."/>
            <person name="Kim R.W."/>
            <person name="Kang W.H."/>
            <person name="Huh J.H."/>
            <person name="Kang B.C."/>
            <person name="Yang T.J."/>
            <person name="Lee Y.H."/>
            <person name="Bennetzen J.L."/>
            <person name="Choi D."/>
        </authorList>
    </citation>
    <scope>NUCLEOTIDE SEQUENCE [LARGE SCALE GENOMIC DNA]</scope>
    <source>
        <strain evidence="3">cv. CM334</strain>
    </source>
</reference>
<evidence type="ECO:0000313" key="2">
    <source>
        <dbReference type="EMBL" id="PHT94280.1"/>
    </source>
</evidence>
<evidence type="ECO:0000256" key="1">
    <source>
        <dbReference type="ARBA" id="ARBA00004906"/>
    </source>
</evidence>
<organism evidence="2 3">
    <name type="scientific">Capsicum annuum</name>
    <name type="common">Capsicum pepper</name>
    <dbReference type="NCBI Taxonomy" id="4072"/>
    <lineage>
        <taxon>Eukaryota</taxon>
        <taxon>Viridiplantae</taxon>
        <taxon>Streptophyta</taxon>
        <taxon>Embryophyta</taxon>
        <taxon>Tracheophyta</taxon>
        <taxon>Spermatophyta</taxon>
        <taxon>Magnoliopsida</taxon>
        <taxon>eudicotyledons</taxon>
        <taxon>Gunneridae</taxon>
        <taxon>Pentapetalae</taxon>
        <taxon>asterids</taxon>
        <taxon>lamiids</taxon>
        <taxon>Solanales</taxon>
        <taxon>Solanaceae</taxon>
        <taxon>Solanoideae</taxon>
        <taxon>Capsiceae</taxon>
        <taxon>Capsicum</taxon>
    </lineage>
</organism>
<dbReference type="SUPFAM" id="SSF54695">
    <property type="entry name" value="POZ domain"/>
    <property type="match status" value="1"/>
</dbReference>
<accession>A0A2G3AJA2</accession>
<keyword evidence="3" id="KW-1185">Reference proteome</keyword>
<dbReference type="Gramene" id="PHT94280">
    <property type="protein sequence ID" value="PHT94280"/>
    <property type="gene ID" value="T459_02162"/>
</dbReference>
<dbReference type="OMA" id="CVARFME"/>